<evidence type="ECO:0000313" key="3">
    <source>
        <dbReference type="EMBL" id="RUP45187.1"/>
    </source>
</evidence>
<dbReference type="AlphaFoldDB" id="A0A433D2W1"/>
<reference evidence="3 4" key="1">
    <citation type="journal article" date="2018" name="New Phytol.">
        <title>Phylogenomics of Endogonaceae and evolution of mycorrhizas within Mucoromycota.</title>
        <authorList>
            <person name="Chang Y."/>
            <person name="Desiro A."/>
            <person name="Na H."/>
            <person name="Sandor L."/>
            <person name="Lipzen A."/>
            <person name="Clum A."/>
            <person name="Barry K."/>
            <person name="Grigoriev I.V."/>
            <person name="Martin F.M."/>
            <person name="Stajich J.E."/>
            <person name="Smith M.E."/>
            <person name="Bonito G."/>
            <person name="Spatafora J.W."/>
        </authorList>
    </citation>
    <scope>NUCLEOTIDE SEQUENCE [LARGE SCALE GENOMIC DNA]</scope>
    <source>
        <strain evidence="3 4">GMNB39</strain>
    </source>
</reference>
<feature type="binding site" evidence="2">
    <location>
        <position position="245"/>
    </location>
    <ligand>
        <name>a divalent metal cation</name>
        <dbReference type="ChEBI" id="CHEBI:60240"/>
        <label>1</label>
    </ligand>
</feature>
<dbReference type="Pfam" id="PF01784">
    <property type="entry name" value="DUF34_NIF3"/>
    <property type="match status" value="1"/>
</dbReference>
<dbReference type="GO" id="GO:0016787">
    <property type="term" value="F:hydrolase activity"/>
    <property type="evidence" value="ECO:0007669"/>
    <property type="project" value="UniProtKB-KW"/>
</dbReference>
<keyword evidence="2" id="KW-0479">Metal-binding</keyword>
<dbReference type="Proteomes" id="UP000268093">
    <property type="component" value="Unassembled WGS sequence"/>
</dbReference>
<name>A0A433D2W1_9FUNG</name>
<evidence type="ECO:0000256" key="2">
    <source>
        <dbReference type="PIRSR" id="PIRSR602678-1"/>
    </source>
</evidence>
<dbReference type="EMBL" id="RBNI01007679">
    <property type="protein sequence ID" value="RUP45187.1"/>
    <property type="molecule type" value="Genomic_DNA"/>
</dbReference>
<proteinExistence type="inferred from homology"/>
<sequence length="291" mass="31313">MSEVKLYRACVWPLPSRPSLSTMSILPKVVRAMQRIAPLELSESAWDNVGLLVGSFAPNFNQVGAIVAYHPPIFKAMKRLTTQDTKQAIVLKAIAKGVGIYSPHTAADNTVGGVNHCIITGEYRTVNDWLASGLGQGTCSPILPTKNPPEGQEQSGSGRLFTFQETVSLATVIENVKKLTNLKHIRVATAEKHVSGYISTVGICAGSGSSVLNGVQADLFFTGEMGHHDVLEALNQGTSVILCEHTNTERGYLRAVLMPQLIRMLSNEANSGEGPIEVVCSEVDKDPMVIM</sequence>
<dbReference type="OrthoDB" id="3345469at2759"/>
<feature type="binding site" evidence="2">
    <location>
        <position position="249"/>
    </location>
    <ligand>
        <name>a divalent metal cation</name>
        <dbReference type="ChEBI" id="CHEBI:60240"/>
        <label>1</label>
    </ligand>
</feature>
<evidence type="ECO:0000256" key="1">
    <source>
        <dbReference type="ARBA" id="ARBA00006964"/>
    </source>
</evidence>
<evidence type="ECO:0000313" key="4">
    <source>
        <dbReference type="Proteomes" id="UP000268093"/>
    </source>
</evidence>
<dbReference type="GO" id="GO:0046872">
    <property type="term" value="F:metal ion binding"/>
    <property type="evidence" value="ECO:0007669"/>
    <property type="project" value="UniProtKB-KW"/>
</dbReference>
<dbReference type="FunFam" id="3.40.1390.30:FF:000001">
    <property type="entry name" value="GTP cyclohydrolase 1 type 2"/>
    <property type="match status" value="1"/>
</dbReference>
<dbReference type="PANTHER" id="PTHR13799">
    <property type="entry name" value="NGG1 INTERACTING FACTOR 3"/>
    <property type="match status" value="1"/>
</dbReference>
<dbReference type="GO" id="GO:0005739">
    <property type="term" value="C:mitochondrion"/>
    <property type="evidence" value="ECO:0007669"/>
    <property type="project" value="TreeGrafter"/>
</dbReference>
<dbReference type="Gene3D" id="3.40.1390.30">
    <property type="entry name" value="NIF3 (NGG1p interacting factor 3)-like"/>
    <property type="match status" value="3"/>
</dbReference>
<organism evidence="3 4">
    <name type="scientific">Jimgerdemannia flammicorona</name>
    <dbReference type="NCBI Taxonomy" id="994334"/>
    <lineage>
        <taxon>Eukaryota</taxon>
        <taxon>Fungi</taxon>
        <taxon>Fungi incertae sedis</taxon>
        <taxon>Mucoromycota</taxon>
        <taxon>Mucoromycotina</taxon>
        <taxon>Endogonomycetes</taxon>
        <taxon>Endogonales</taxon>
        <taxon>Endogonaceae</taxon>
        <taxon>Jimgerdemannia</taxon>
    </lineage>
</organism>
<keyword evidence="4" id="KW-1185">Reference proteome</keyword>
<feature type="binding site" evidence="2">
    <location>
        <position position="70"/>
    </location>
    <ligand>
        <name>a divalent metal cation</name>
        <dbReference type="ChEBI" id="CHEBI:60240"/>
        <label>1</label>
    </ligand>
</feature>
<dbReference type="SUPFAM" id="SSF102705">
    <property type="entry name" value="NIF3 (NGG1p interacting factor 3)-like"/>
    <property type="match status" value="1"/>
</dbReference>
<protein>
    <submittedName>
        <fullName evidence="3">GTP cyclohydrolase 1 type 2/Nif3</fullName>
    </submittedName>
</protein>
<dbReference type="InterPro" id="IPR002678">
    <property type="entry name" value="DUF34/NIF3"/>
</dbReference>
<gene>
    <name evidence="3" type="ORF">BC936DRAFT_148507</name>
</gene>
<comment type="similarity">
    <text evidence="1">Belongs to the GTP cyclohydrolase I type 2/NIF3 family.</text>
</comment>
<comment type="caution">
    <text evidence="3">The sequence shown here is derived from an EMBL/GenBank/DDBJ whole genome shotgun (WGS) entry which is preliminary data.</text>
</comment>
<feature type="binding site" evidence="2">
    <location>
        <position position="108"/>
    </location>
    <ligand>
        <name>a divalent metal cation</name>
        <dbReference type="ChEBI" id="CHEBI:60240"/>
        <label>1</label>
    </ligand>
</feature>
<dbReference type="InterPro" id="IPR036069">
    <property type="entry name" value="DUF34/NIF3_sf"/>
</dbReference>
<keyword evidence="3" id="KW-0378">Hydrolase</keyword>
<dbReference type="PANTHER" id="PTHR13799:SF13">
    <property type="entry name" value="NIF3-LIKE PROTEIN 1"/>
    <property type="match status" value="1"/>
</dbReference>
<accession>A0A433D2W1</accession>